<sequence length="82" mass="9548">MLRNCTKDYFDCISPQWSAGGSINRYHQRLQHPGRERKRGREVSRREMLRSKHRAEARSFSQRVCCGRERAVSGLNEGGLNL</sequence>
<evidence type="ECO:0000256" key="1">
    <source>
        <dbReference type="SAM" id="MobiDB-lite"/>
    </source>
</evidence>
<evidence type="ECO:0000313" key="2">
    <source>
        <dbReference type="EMBL" id="KAL1266655.1"/>
    </source>
</evidence>
<comment type="caution">
    <text evidence="2">The sequence shown here is derived from an EMBL/GenBank/DDBJ whole genome shotgun (WGS) entry which is preliminary data.</text>
</comment>
<proteinExistence type="predicted"/>
<keyword evidence="3" id="KW-1185">Reference proteome</keyword>
<gene>
    <name evidence="2" type="ORF">QQF64_002330</name>
</gene>
<feature type="compositionally biased region" description="Basic and acidic residues" evidence="1">
    <location>
        <begin position="39"/>
        <end position="53"/>
    </location>
</feature>
<evidence type="ECO:0000313" key="3">
    <source>
        <dbReference type="Proteomes" id="UP001558613"/>
    </source>
</evidence>
<name>A0ABR3MPV2_9TELE</name>
<organism evidence="2 3">
    <name type="scientific">Cirrhinus molitorella</name>
    <name type="common">mud carp</name>
    <dbReference type="NCBI Taxonomy" id="172907"/>
    <lineage>
        <taxon>Eukaryota</taxon>
        <taxon>Metazoa</taxon>
        <taxon>Chordata</taxon>
        <taxon>Craniata</taxon>
        <taxon>Vertebrata</taxon>
        <taxon>Euteleostomi</taxon>
        <taxon>Actinopterygii</taxon>
        <taxon>Neopterygii</taxon>
        <taxon>Teleostei</taxon>
        <taxon>Ostariophysi</taxon>
        <taxon>Cypriniformes</taxon>
        <taxon>Cyprinidae</taxon>
        <taxon>Labeoninae</taxon>
        <taxon>Labeonini</taxon>
        <taxon>Cirrhinus</taxon>
    </lineage>
</organism>
<reference evidence="2 3" key="1">
    <citation type="submission" date="2023-09" db="EMBL/GenBank/DDBJ databases">
        <authorList>
            <person name="Wang M."/>
        </authorList>
    </citation>
    <scope>NUCLEOTIDE SEQUENCE [LARGE SCALE GENOMIC DNA]</scope>
    <source>
        <strain evidence="2">GT-2023</strain>
        <tissue evidence="2">Liver</tissue>
    </source>
</reference>
<feature type="region of interest" description="Disordered" evidence="1">
    <location>
        <begin position="30"/>
        <end position="53"/>
    </location>
</feature>
<protein>
    <submittedName>
        <fullName evidence="2">Uncharacterized protein</fullName>
    </submittedName>
</protein>
<dbReference type="EMBL" id="JAYMGO010000010">
    <property type="protein sequence ID" value="KAL1266655.1"/>
    <property type="molecule type" value="Genomic_DNA"/>
</dbReference>
<accession>A0ABR3MPV2</accession>
<dbReference type="Proteomes" id="UP001558613">
    <property type="component" value="Unassembled WGS sequence"/>
</dbReference>